<protein>
    <submittedName>
        <fullName evidence="4">NAD(P)H-dependent oxidoreductase</fullName>
    </submittedName>
</protein>
<evidence type="ECO:0000256" key="1">
    <source>
        <dbReference type="ARBA" id="ARBA00006252"/>
    </source>
</evidence>
<reference evidence="4 5" key="1">
    <citation type="journal article" date="2019" name="Int. J. Syst. Evol. Microbiol.">
        <title>The Global Catalogue of Microorganisms (GCM) 10K type strain sequencing project: providing services to taxonomists for standard genome sequencing and annotation.</title>
        <authorList>
            <consortium name="The Broad Institute Genomics Platform"/>
            <consortium name="The Broad Institute Genome Sequencing Center for Infectious Disease"/>
            <person name="Wu L."/>
            <person name="Ma J."/>
        </authorList>
    </citation>
    <scope>NUCLEOTIDE SEQUENCE [LARGE SCALE GENOMIC DNA]</scope>
    <source>
        <strain evidence="4 5">JCM 12393</strain>
    </source>
</reference>
<dbReference type="PANTHER" id="PTHR10204">
    <property type="entry name" value="NAD P H OXIDOREDUCTASE-RELATED"/>
    <property type="match status" value="1"/>
</dbReference>
<evidence type="ECO:0000313" key="4">
    <source>
        <dbReference type="EMBL" id="GAA1393234.1"/>
    </source>
</evidence>
<organism evidence="4 5">
    <name type="scientific">Kitasatospora putterlickiae</name>
    <dbReference type="NCBI Taxonomy" id="221725"/>
    <lineage>
        <taxon>Bacteria</taxon>
        <taxon>Bacillati</taxon>
        <taxon>Actinomycetota</taxon>
        <taxon>Actinomycetes</taxon>
        <taxon>Kitasatosporales</taxon>
        <taxon>Streptomycetaceae</taxon>
        <taxon>Kitasatospora</taxon>
    </lineage>
</organism>
<dbReference type="InterPro" id="IPR029039">
    <property type="entry name" value="Flavoprotein-like_sf"/>
</dbReference>
<evidence type="ECO:0000313" key="5">
    <source>
        <dbReference type="Proteomes" id="UP001499863"/>
    </source>
</evidence>
<evidence type="ECO:0000259" key="3">
    <source>
        <dbReference type="Pfam" id="PF02525"/>
    </source>
</evidence>
<dbReference type="PANTHER" id="PTHR10204:SF34">
    <property type="entry name" value="NAD(P)H DEHYDROGENASE [QUINONE] 1 ISOFORM 1"/>
    <property type="match status" value="1"/>
</dbReference>
<proteinExistence type="inferred from homology"/>
<keyword evidence="5" id="KW-1185">Reference proteome</keyword>
<comment type="caution">
    <text evidence="4">The sequence shown here is derived from an EMBL/GenBank/DDBJ whole genome shotgun (WGS) entry which is preliminary data.</text>
</comment>
<dbReference type="Proteomes" id="UP001499863">
    <property type="component" value="Unassembled WGS sequence"/>
</dbReference>
<dbReference type="RefSeq" id="WP_344333486.1">
    <property type="nucleotide sequence ID" value="NZ_BAAAKJ010000132.1"/>
</dbReference>
<gene>
    <name evidence="4" type="ORF">GCM10009639_26080</name>
</gene>
<dbReference type="InterPro" id="IPR003680">
    <property type="entry name" value="Flavodoxin_fold"/>
</dbReference>
<evidence type="ECO:0000256" key="2">
    <source>
        <dbReference type="ARBA" id="ARBA00023002"/>
    </source>
</evidence>
<dbReference type="InterPro" id="IPR051545">
    <property type="entry name" value="NAD(P)H_dehydrogenase_qn"/>
</dbReference>
<accession>A0ABN1XYS7</accession>
<dbReference type="SUPFAM" id="SSF52218">
    <property type="entry name" value="Flavoproteins"/>
    <property type="match status" value="1"/>
</dbReference>
<dbReference type="Gene3D" id="3.40.50.360">
    <property type="match status" value="1"/>
</dbReference>
<dbReference type="Pfam" id="PF02525">
    <property type="entry name" value="Flavodoxin_2"/>
    <property type="match status" value="1"/>
</dbReference>
<dbReference type="EMBL" id="BAAAKJ010000132">
    <property type="protein sequence ID" value="GAA1393234.1"/>
    <property type="molecule type" value="Genomic_DNA"/>
</dbReference>
<sequence>MTSPAAPQQPSDERPRRVLIVTAHPEPRSLTAALADFAVERLRSAGHQVRVSDLYAMKWQAALGTDDFPEHPADARLEVLAAQGEATRAGRLAAELAAEQEKLRWADAVVFQFPLWWFSVPAILKGWIDRVLTFEFAHGPAVPPPYSEGALGGKRGLLAVSAGARESAFSDRGVHGPLADLLFPLQHGVFWFTGMAALEPFAAYGAAGLPEEGFEAVAEAYGRRLDGLFTEPPVPFRRLDGGDYGRDMRLREELERPGASGLELHTR</sequence>
<feature type="domain" description="Flavodoxin-like fold" evidence="3">
    <location>
        <begin position="17"/>
        <end position="224"/>
    </location>
</feature>
<keyword evidence="2" id="KW-0560">Oxidoreductase</keyword>
<comment type="similarity">
    <text evidence="1">Belongs to the NAD(P)H dehydrogenase (quinone) family.</text>
</comment>
<name>A0ABN1XYS7_9ACTN</name>